<reference evidence="2" key="1">
    <citation type="submission" date="2018-12" db="EMBL/GenBank/DDBJ databases">
        <title>Tengunoibacter tsumagoiensis gen. nov., sp. nov., Dictyobacter kobayashii sp. nov., D. alpinus sp. nov., and D. joshuensis sp. nov. and description of Dictyobacteraceae fam. nov. within the order Ktedonobacterales isolated from Tengu-no-mugimeshi.</title>
        <authorList>
            <person name="Wang C.M."/>
            <person name="Zheng Y."/>
            <person name="Sakai Y."/>
            <person name="Toyoda A."/>
            <person name="Minakuchi Y."/>
            <person name="Abe K."/>
            <person name="Yokota A."/>
            <person name="Yabe S."/>
        </authorList>
    </citation>
    <scope>NUCLEOTIDE SEQUENCE [LARGE SCALE GENOMIC DNA]</scope>
    <source>
        <strain evidence="2">Uno16</strain>
    </source>
</reference>
<proteinExistence type="predicted"/>
<gene>
    <name evidence="1" type="ORF">KDA_47240</name>
</gene>
<evidence type="ECO:0000313" key="1">
    <source>
        <dbReference type="EMBL" id="GCE29240.1"/>
    </source>
</evidence>
<accession>A0A402BD43</accession>
<organism evidence="1 2">
    <name type="scientific">Dictyobacter alpinus</name>
    <dbReference type="NCBI Taxonomy" id="2014873"/>
    <lineage>
        <taxon>Bacteria</taxon>
        <taxon>Bacillati</taxon>
        <taxon>Chloroflexota</taxon>
        <taxon>Ktedonobacteria</taxon>
        <taxon>Ktedonobacterales</taxon>
        <taxon>Dictyobacteraceae</taxon>
        <taxon>Dictyobacter</taxon>
    </lineage>
</organism>
<comment type="caution">
    <text evidence="1">The sequence shown here is derived from an EMBL/GenBank/DDBJ whole genome shotgun (WGS) entry which is preliminary data.</text>
</comment>
<dbReference type="Proteomes" id="UP000287171">
    <property type="component" value="Unassembled WGS sequence"/>
</dbReference>
<evidence type="ECO:0000313" key="2">
    <source>
        <dbReference type="Proteomes" id="UP000287171"/>
    </source>
</evidence>
<protein>
    <submittedName>
        <fullName evidence="1">Uncharacterized protein</fullName>
    </submittedName>
</protein>
<name>A0A402BD43_9CHLR</name>
<dbReference type="AlphaFoldDB" id="A0A402BD43"/>
<sequence>MRYPSIPDGERFLHALNSQFLCFAPISYILPQNSLNIHAIYQQRITIGVPTFCPPFSPLGVNSM</sequence>
<dbReference type="EMBL" id="BIFT01000002">
    <property type="protein sequence ID" value="GCE29240.1"/>
    <property type="molecule type" value="Genomic_DNA"/>
</dbReference>
<keyword evidence="2" id="KW-1185">Reference proteome</keyword>